<accession>A0A9P7FNL6</accession>
<name>A0A9P7FNL6_9AGAR</name>
<keyword evidence="3" id="KW-1185">Reference proteome</keyword>
<gene>
    <name evidence="2" type="ORF">H0H81_011688</name>
</gene>
<dbReference type="OrthoDB" id="2559662at2759"/>
<organism evidence="2 3">
    <name type="scientific">Sphagnurus paluster</name>
    <dbReference type="NCBI Taxonomy" id="117069"/>
    <lineage>
        <taxon>Eukaryota</taxon>
        <taxon>Fungi</taxon>
        <taxon>Dikarya</taxon>
        <taxon>Basidiomycota</taxon>
        <taxon>Agaricomycotina</taxon>
        <taxon>Agaricomycetes</taxon>
        <taxon>Agaricomycetidae</taxon>
        <taxon>Agaricales</taxon>
        <taxon>Tricholomatineae</taxon>
        <taxon>Lyophyllaceae</taxon>
        <taxon>Sphagnurus</taxon>
    </lineage>
</organism>
<keyword evidence="1" id="KW-1133">Transmembrane helix</keyword>
<comment type="caution">
    <text evidence="2">The sequence shown here is derived from an EMBL/GenBank/DDBJ whole genome shotgun (WGS) entry which is preliminary data.</text>
</comment>
<dbReference type="CDD" id="cd11296">
    <property type="entry name" value="O-FucT_like"/>
    <property type="match status" value="1"/>
</dbReference>
<dbReference type="AlphaFoldDB" id="A0A9P7FNL6"/>
<evidence type="ECO:0000313" key="2">
    <source>
        <dbReference type="EMBL" id="KAG5635334.1"/>
    </source>
</evidence>
<feature type="transmembrane region" description="Helical" evidence="1">
    <location>
        <begin position="60"/>
        <end position="80"/>
    </location>
</feature>
<evidence type="ECO:0000313" key="3">
    <source>
        <dbReference type="Proteomes" id="UP000717328"/>
    </source>
</evidence>
<evidence type="ECO:0000256" key="1">
    <source>
        <dbReference type="SAM" id="Phobius"/>
    </source>
</evidence>
<protein>
    <submittedName>
        <fullName evidence="2">Uncharacterized protein</fullName>
    </submittedName>
</protein>
<dbReference type="Proteomes" id="UP000717328">
    <property type="component" value="Unassembled WGS sequence"/>
</dbReference>
<reference evidence="2" key="2">
    <citation type="submission" date="2021-10" db="EMBL/GenBank/DDBJ databases">
        <title>Phylogenomics reveals ancestral predisposition of the termite-cultivated fungus Termitomyces towards a domesticated lifestyle.</title>
        <authorList>
            <person name="Auxier B."/>
            <person name="Grum-Grzhimaylo A."/>
            <person name="Cardenas M.E."/>
            <person name="Lodge J.D."/>
            <person name="Laessoe T."/>
            <person name="Pedersen O."/>
            <person name="Smith M.E."/>
            <person name="Kuyper T.W."/>
            <person name="Franco-Molano E.A."/>
            <person name="Baroni T.J."/>
            <person name="Aanen D.K."/>
        </authorList>
    </citation>
    <scope>NUCLEOTIDE SEQUENCE</scope>
    <source>
        <strain evidence="2">D49</strain>
    </source>
</reference>
<reference evidence="2" key="1">
    <citation type="submission" date="2021-02" db="EMBL/GenBank/DDBJ databases">
        <authorList>
            <person name="Nieuwenhuis M."/>
            <person name="Van De Peppel L.J.J."/>
        </authorList>
    </citation>
    <scope>NUCLEOTIDE SEQUENCE</scope>
    <source>
        <strain evidence="2">D49</strain>
    </source>
</reference>
<sequence length="465" mass="53432">MDFWRSISRRLSLSSERDRRYSEEDYELLGSEPTQRVNGATRRRHSRLEACLHHITFRRILFFIALIPFVLAIGILWSGIPPLYNDIRTFEQHLPQHNATQALAERRMYLRFPDHLWGHGLNNVLQEALLMHYIAYKSNRSYVFEDYVWSHSPLSYTLYDFALRPVRIPMNAFISGPTAGGPMPPIHAPAVSAGFWESVCPPYRRRTLTSKDSPTDAEGSVIVDWWVSRLKDVLDECVEIDSSDKVIFDFPFFGSTRIVSLWSGLSTSPILTDFLWSPLVHSTVLRNFPILQPASAKALYDLSARSTLPGLVAIHLRRGDYRRHCPRLAEWKGRYNGLNQFPALPDKFDPSPYPFKSEEYMGYYMEHCLPTVEQLVSRLHAVREENPQLRRVYVLTNAWGWWLNGLKKALQADGWDDLGSSLDLVLDAGQRQVSMAVDMAIAERAEVFVGNGVRVHLVVCTIFVY</sequence>
<dbReference type="EMBL" id="JABCKI010006119">
    <property type="protein sequence ID" value="KAG5635334.1"/>
    <property type="molecule type" value="Genomic_DNA"/>
</dbReference>
<dbReference type="Gene3D" id="3.40.50.11350">
    <property type="match status" value="1"/>
</dbReference>
<keyword evidence="1" id="KW-0472">Membrane</keyword>
<keyword evidence="1" id="KW-0812">Transmembrane</keyword>
<proteinExistence type="predicted"/>